<organism evidence="1 2">
    <name type="scientific">Zingiber officinale</name>
    <name type="common">Ginger</name>
    <name type="synonym">Amomum zingiber</name>
    <dbReference type="NCBI Taxonomy" id="94328"/>
    <lineage>
        <taxon>Eukaryota</taxon>
        <taxon>Viridiplantae</taxon>
        <taxon>Streptophyta</taxon>
        <taxon>Embryophyta</taxon>
        <taxon>Tracheophyta</taxon>
        <taxon>Spermatophyta</taxon>
        <taxon>Magnoliopsida</taxon>
        <taxon>Liliopsida</taxon>
        <taxon>Zingiberales</taxon>
        <taxon>Zingiberaceae</taxon>
        <taxon>Zingiber</taxon>
    </lineage>
</organism>
<reference evidence="1 2" key="1">
    <citation type="submission" date="2020-08" db="EMBL/GenBank/DDBJ databases">
        <title>Plant Genome Project.</title>
        <authorList>
            <person name="Zhang R.-G."/>
        </authorList>
    </citation>
    <scope>NUCLEOTIDE SEQUENCE [LARGE SCALE GENOMIC DNA]</scope>
    <source>
        <tissue evidence="1">Rhizome</tissue>
    </source>
</reference>
<keyword evidence="2" id="KW-1185">Reference proteome</keyword>
<dbReference type="Proteomes" id="UP000734854">
    <property type="component" value="Unassembled WGS sequence"/>
</dbReference>
<evidence type="ECO:0000313" key="1">
    <source>
        <dbReference type="EMBL" id="KAG6536412.1"/>
    </source>
</evidence>
<comment type="caution">
    <text evidence="1">The sequence shown here is derived from an EMBL/GenBank/DDBJ whole genome shotgun (WGS) entry which is preliminary data.</text>
</comment>
<dbReference type="AlphaFoldDB" id="A0A8J5HYN3"/>
<name>A0A8J5HYN3_ZINOF</name>
<proteinExistence type="predicted"/>
<dbReference type="EMBL" id="JACMSC010000001">
    <property type="protein sequence ID" value="KAG6536412.1"/>
    <property type="molecule type" value="Genomic_DNA"/>
</dbReference>
<gene>
    <name evidence="1" type="ORF">ZIOFF_001468</name>
</gene>
<dbReference type="PANTHER" id="PTHR31110">
    <property type="entry name" value="PESTICIDAL CRYSTAL CRY8BA PROTEIN"/>
    <property type="match status" value="1"/>
</dbReference>
<protein>
    <submittedName>
        <fullName evidence="1">Uncharacterized protein</fullName>
    </submittedName>
</protein>
<evidence type="ECO:0000313" key="2">
    <source>
        <dbReference type="Proteomes" id="UP000734854"/>
    </source>
</evidence>
<sequence>MPMVFLLDGLWKSCMRLRDRKADAWEPDYEIFQQSLTAFWLDLGRLLDKRPAEDFEVDWHAGVSNPLDDLHGRVTLHLAMLGDPVAIDAMPDLLWIQASEITYVNFQNKGSNVANKSRSPLTEKYSLDSTVYQQFPSKCNTSFLSSKVLPPVKFQSVLLSPHSHLLVDSEEEESVCSVPEGYYANYSDTFEGGLRSSGDSDLFEKPGQGNFEEEIMSGEYLSCEPEGEAGREQRPTLIRGISKENLRVLIEEKNSSDDEKVKKSLNANTVSDAFSLDDERNGFPNSHVHSLDEFMAANFQELGTPSAPPILANRKECSTSNLDGENKVRLNTDVSSDNPIQPQEVGETSAGNLLVEQNVHAPMSETNLASHISSYNTSVQSAWQTFIAYDACFRLCLNAWARNCIEAPEFLQDECMTLRNAFGLQTFLLHPRGQILGDRIHDERKEGTNVAKGRKIIGQLEVEVKRIRLLAKRRKLRSISSHRTLYMQMGADYVKKMSEILKSQINLLRATYEPIASEEFMHCFLQLKNSSKDAPSESGCSVCLKLGTGDSHIFYPENQGDSILIEVQDINQVNHGHATIPISSLIESHGEVTKWFPLYLEEHGCVGKLQLSFTIFHSSDKLASTKMLQGGPVVETMIYDLVLEAAMRAQNIHSRNLHINGHWKWLLNEFADYYGVSNAYTKLRFLSSIMSIATPIKECLELIHEVLLPIIKARGEKSLTRQERSILLDCEDQINNLLTTTFENYKSLDELSPTGLSDTFGIILVSAAPALLPAVQIFTLLHDILSQEAQNILRNYLQIAAAKRCRRHMVETDEFISGNCDTLYTDPMTVSTTYLKMKMLCLNISNEIQADIKIHNQHIFPSSIDLPSITASIYSTELYKRLKGFLAACPPSNPAQHVAELLIQSADFERDLDSWNIRSVHGGFVSKDLFHHYILVWIQDTQLQLLDLCKSEKMLCSDVSPSFSTSTFVEHMYEQIAKSINDYEVVISRWPQYLMALENAVAEVERAALKALEKQYNEILIPLRDGIPKIIEKQVQRLTRRQSISFYVVPNQLGIFLNTLKRILDVLHPGIEHILKCWASCLTIEGGNNIFGEQMNGFTVTLRKKYKKYMQAIVEKLVCNAQSNRTTRLKRILEEAKEAAGESEIRDRMQTLCLQLTDSIHNLHCIFTSRIFVTICRGFWDKMGQIILTFLESRKENRIWYRGSDYALGILDDLFASEMQKLLGKSLQDKDLDPPRSVIEARSILC</sequence>
<accession>A0A8J5HYN3</accession>
<dbReference type="PANTHER" id="PTHR31110:SF3">
    <property type="entry name" value="PORTAL PROTEIN"/>
    <property type="match status" value="1"/>
</dbReference>